<dbReference type="KEGG" id="nfi:NFIA_036220"/>
<organism evidence="1 2">
    <name type="scientific">Neosartorya fischeri (strain ATCC 1020 / DSM 3700 / CBS 544.65 / FGSC A1164 / JCM 1740 / NRRL 181 / WB 181)</name>
    <name type="common">Aspergillus fischerianus</name>
    <dbReference type="NCBI Taxonomy" id="331117"/>
    <lineage>
        <taxon>Eukaryota</taxon>
        <taxon>Fungi</taxon>
        <taxon>Dikarya</taxon>
        <taxon>Ascomycota</taxon>
        <taxon>Pezizomycotina</taxon>
        <taxon>Eurotiomycetes</taxon>
        <taxon>Eurotiomycetidae</taxon>
        <taxon>Eurotiales</taxon>
        <taxon>Aspergillaceae</taxon>
        <taxon>Aspergillus</taxon>
        <taxon>Aspergillus subgen. Fumigati</taxon>
    </lineage>
</organism>
<evidence type="ECO:0000313" key="1">
    <source>
        <dbReference type="EMBL" id="EAW24050.1"/>
    </source>
</evidence>
<keyword evidence="2" id="KW-1185">Reference proteome</keyword>
<dbReference type="GeneID" id="4593003"/>
<proteinExistence type="predicted"/>
<gene>
    <name evidence="1" type="ORF">NFIA_036220</name>
</gene>
<name>A1CZ80_NEOFI</name>
<reference evidence="2" key="1">
    <citation type="journal article" date="2008" name="PLoS Genet.">
        <title>Genomic islands in the pathogenic filamentous fungus Aspergillus fumigatus.</title>
        <authorList>
            <person name="Fedorova N.D."/>
            <person name="Khaldi N."/>
            <person name="Joardar V.S."/>
            <person name="Maiti R."/>
            <person name="Amedeo P."/>
            <person name="Anderson M.J."/>
            <person name="Crabtree J."/>
            <person name="Silva J.C."/>
            <person name="Badger J.H."/>
            <person name="Albarraq A."/>
            <person name="Angiuoli S."/>
            <person name="Bussey H."/>
            <person name="Bowyer P."/>
            <person name="Cotty P.J."/>
            <person name="Dyer P.S."/>
            <person name="Egan A."/>
            <person name="Galens K."/>
            <person name="Fraser-Liggett C.M."/>
            <person name="Haas B.J."/>
            <person name="Inman J.M."/>
            <person name="Kent R."/>
            <person name="Lemieux S."/>
            <person name="Malavazi I."/>
            <person name="Orvis J."/>
            <person name="Roemer T."/>
            <person name="Ronning C.M."/>
            <person name="Sundaram J.P."/>
            <person name="Sutton G."/>
            <person name="Turner G."/>
            <person name="Venter J.C."/>
            <person name="White O.R."/>
            <person name="Whitty B.R."/>
            <person name="Youngman P."/>
            <person name="Wolfe K.H."/>
            <person name="Goldman G.H."/>
            <person name="Wortman J.R."/>
            <person name="Jiang B."/>
            <person name="Denning D.W."/>
            <person name="Nierman W.C."/>
        </authorList>
    </citation>
    <scope>NUCLEOTIDE SEQUENCE [LARGE SCALE GENOMIC DNA]</scope>
    <source>
        <strain evidence="2">ATCC 1020 / DSM 3700 / CBS 544.65 / FGSC A1164 / JCM 1740 / NRRL 181 / WB 181</strain>
    </source>
</reference>
<protein>
    <submittedName>
        <fullName evidence="1">Uncharacterized protein</fullName>
    </submittedName>
</protein>
<dbReference type="RefSeq" id="XP_001265947.1">
    <property type="nucleotide sequence ID" value="XM_001265946.1"/>
</dbReference>
<evidence type="ECO:0000313" key="2">
    <source>
        <dbReference type="Proteomes" id="UP000006702"/>
    </source>
</evidence>
<dbReference type="VEuPathDB" id="FungiDB:NFIA_036220"/>
<dbReference type="Proteomes" id="UP000006702">
    <property type="component" value="Unassembled WGS sequence"/>
</dbReference>
<sequence>MLPEKINTSLVHVGSLLLNVTSKRSPSQLVLSIHICACVKQDAARSSTLAPRLIKRCTISGWPPMMLRAVGCHRGIPGLLHQVRIIQKLAQPFPGTVSGMMQNKVDQLSPLLRWRW</sequence>
<dbReference type="HOGENOM" id="CLU_2097473_0_0_1"/>
<accession>A1CZ80</accession>
<dbReference type="EMBL" id="DS027686">
    <property type="protein sequence ID" value="EAW24050.1"/>
    <property type="molecule type" value="Genomic_DNA"/>
</dbReference>
<dbReference type="AlphaFoldDB" id="A1CZ80"/>